<comment type="catalytic activity">
    <reaction evidence="11">
        <text>glucuronate acceptor + UDP-alpha-D-glucuronate = acceptor beta-D-glucuronoside + UDP + H(+)</text>
        <dbReference type="Rhea" id="RHEA:21032"/>
        <dbReference type="ChEBI" id="CHEBI:15378"/>
        <dbReference type="ChEBI" id="CHEBI:58052"/>
        <dbReference type="ChEBI" id="CHEBI:58223"/>
        <dbReference type="ChEBI" id="CHEBI:132367"/>
        <dbReference type="ChEBI" id="CHEBI:132368"/>
        <dbReference type="EC" id="2.4.1.17"/>
    </reaction>
</comment>
<keyword evidence="4 10" id="KW-0808">Transferase</keyword>
<reference evidence="12" key="1">
    <citation type="submission" date="2020-10" db="EMBL/GenBank/DDBJ databases">
        <title>Chromosome-scale genome assembly of the Allis shad, Alosa alosa.</title>
        <authorList>
            <person name="Margot Z."/>
            <person name="Christophe K."/>
            <person name="Cabau C."/>
            <person name="Louis A."/>
            <person name="Berthelot C."/>
            <person name="Parey E."/>
            <person name="Roest Crollius H."/>
            <person name="Montfort J."/>
            <person name="Robinson-Rechavi M."/>
            <person name="Bucao C."/>
            <person name="Bouchez O."/>
            <person name="Gislard M."/>
            <person name="Lluch J."/>
            <person name="Milhes M."/>
            <person name="Lampietro C."/>
            <person name="Lopez Roques C."/>
            <person name="Donnadieu C."/>
            <person name="Braasch I."/>
            <person name="Desvignes T."/>
            <person name="Postlethwait J."/>
            <person name="Bobe J."/>
            <person name="Guiguen Y."/>
        </authorList>
    </citation>
    <scope>NUCLEOTIDE SEQUENCE</scope>
    <source>
        <strain evidence="12">M-15738</strain>
        <tissue evidence="12">Blood</tissue>
    </source>
</reference>
<feature type="signal peptide" evidence="11">
    <location>
        <begin position="1"/>
        <end position="27"/>
    </location>
</feature>
<evidence type="ECO:0000256" key="2">
    <source>
        <dbReference type="ARBA" id="ARBA00009995"/>
    </source>
</evidence>
<dbReference type="Pfam" id="PF00201">
    <property type="entry name" value="UDPGT"/>
    <property type="match status" value="1"/>
</dbReference>
<dbReference type="Proteomes" id="UP000823561">
    <property type="component" value="Chromosome 3"/>
</dbReference>
<dbReference type="PROSITE" id="PS00375">
    <property type="entry name" value="UDPGT"/>
    <property type="match status" value="1"/>
</dbReference>
<comment type="similarity">
    <text evidence="2 10">Belongs to the UDP-glycosyltransferase family.</text>
</comment>
<keyword evidence="11" id="KW-0732">Signal</keyword>
<dbReference type="FunFam" id="3.40.50.2000:FF:000176">
    <property type="entry name" value="UDP glucuronosyltransferase 1 family, polypeptide A7"/>
    <property type="match status" value="1"/>
</dbReference>
<dbReference type="AlphaFoldDB" id="A0AAV6HBC6"/>
<protein>
    <recommendedName>
        <fullName evidence="11">UDP-glucuronosyltransferase</fullName>
        <ecNumber evidence="11">2.4.1.17</ecNumber>
    </recommendedName>
</protein>
<keyword evidence="7 11" id="KW-1133">Transmembrane helix</keyword>
<feature type="transmembrane region" description="Helical" evidence="11">
    <location>
        <begin position="493"/>
        <end position="516"/>
    </location>
</feature>
<gene>
    <name evidence="12" type="ORF">AALO_G00040680</name>
</gene>
<dbReference type="GO" id="GO:0005789">
    <property type="term" value="C:endoplasmic reticulum membrane"/>
    <property type="evidence" value="ECO:0007669"/>
    <property type="project" value="UniProtKB-SubCell"/>
</dbReference>
<keyword evidence="3 10" id="KW-0328">Glycosyltransferase</keyword>
<evidence type="ECO:0000256" key="3">
    <source>
        <dbReference type="ARBA" id="ARBA00022676"/>
    </source>
</evidence>
<sequence>MAAAQISSRRDFSRLLIALFCVGSAQGGKLLVIPADGSHWTGMKPLVEELGRRGNQVLVVIPEASLSMGPSEHTTTLTFPVPYTKESMKDTLGQNLGKFMSMDISTSVAKLQQHWMTLVKLSNFTMMTCESLLYNKELMQTLRDYDFDALLTDGFSPVGIITGAYLDIPSIYTHGFYPCPLDIIATRCPSPVSYVPRRFTHFSNRMNLWERTINLLRSLLEPSACSRFYLHADKVASDFLQRETSIVELASNAALWFMYYDFTFEFPMPLMPNMIMIGGMQAGKSNPLPQEVEKFVSGSGEHGFVVFTLGSMVSQMPEDKARVFFEAFRQIPQRVLWRYTGPVPENAPENVKLMKWLPQNDLLGHPLAKAFITHGGSHGIYEGICNGVPMVMLPLFGDQADNVQRMVARGVAESLTIADVTTAKLLEALNKVINDKSYKANMMKLSAVHNDRPIKPLDLAVFWTEFVMRHQGAEHLRPAAHELNWIQYHSLDVIALLTTSVLIVVLVTFKSCMFCLKKCTRNKTKQKKNKRE</sequence>
<dbReference type="InterPro" id="IPR035595">
    <property type="entry name" value="UDP_glycos_trans_CS"/>
</dbReference>
<evidence type="ECO:0000256" key="8">
    <source>
        <dbReference type="ARBA" id="ARBA00023136"/>
    </source>
</evidence>
<evidence type="ECO:0000256" key="9">
    <source>
        <dbReference type="ARBA" id="ARBA00023180"/>
    </source>
</evidence>
<keyword evidence="5 11" id="KW-0812">Transmembrane</keyword>
<comment type="subcellular location">
    <subcellularLocation>
        <location evidence="1">Endoplasmic reticulum membrane</location>
        <topology evidence="1">Single-pass membrane protein</topology>
    </subcellularLocation>
    <subcellularLocation>
        <location evidence="11">Membrane</location>
        <topology evidence="11">Single-pass membrane protein</topology>
    </subcellularLocation>
</comment>
<evidence type="ECO:0000313" key="12">
    <source>
        <dbReference type="EMBL" id="KAG5283310.1"/>
    </source>
</evidence>
<evidence type="ECO:0000256" key="10">
    <source>
        <dbReference type="RuleBase" id="RU003718"/>
    </source>
</evidence>
<dbReference type="Gene3D" id="3.40.50.2000">
    <property type="entry name" value="Glycogen Phosphorylase B"/>
    <property type="match status" value="2"/>
</dbReference>
<dbReference type="PANTHER" id="PTHR48043:SF161">
    <property type="entry name" value="UDP GLUCURONOSYLTRANSFERASE FAMILY 1 MEMBER A1"/>
    <property type="match status" value="1"/>
</dbReference>
<dbReference type="SUPFAM" id="SSF53756">
    <property type="entry name" value="UDP-Glycosyltransferase/glycogen phosphorylase"/>
    <property type="match status" value="1"/>
</dbReference>
<evidence type="ECO:0000256" key="6">
    <source>
        <dbReference type="ARBA" id="ARBA00022824"/>
    </source>
</evidence>
<keyword evidence="6" id="KW-0256">Endoplasmic reticulum</keyword>
<dbReference type="InterPro" id="IPR050271">
    <property type="entry name" value="UDP-glycosyltransferase"/>
</dbReference>
<evidence type="ECO:0000256" key="4">
    <source>
        <dbReference type="ARBA" id="ARBA00022679"/>
    </source>
</evidence>
<dbReference type="EMBL" id="JADWDJ010000003">
    <property type="protein sequence ID" value="KAG5283310.1"/>
    <property type="molecule type" value="Genomic_DNA"/>
</dbReference>
<evidence type="ECO:0000313" key="13">
    <source>
        <dbReference type="Proteomes" id="UP000823561"/>
    </source>
</evidence>
<evidence type="ECO:0000256" key="5">
    <source>
        <dbReference type="ARBA" id="ARBA00022692"/>
    </source>
</evidence>
<evidence type="ECO:0000256" key="7">
    <source>
        <dbReference type="ARBA" id="ARBA00022989"/>
    </source>
</evidence>
<keyword evidence="8 11" id="KW-0472">Membrane</keyword>
<evidence type="ECO:0000256" key="11">
    <source>
        <dbReference type="RuleBase" id="RU362059"/>
    </source>
</evidence>
<organism evidence="12 13">
    <name type="scientific">Alosa alosa</name>
    <name type="common">allis shad</name>
    <dbReference type="NCBI Taxonomy" id="278164"/>
    <lineage>
        <taxon>Eukaryota</taxon>
        <taxon>Metazoa</taxon>
        <taxon>Chordata</taxon>
        <taxon>Craniata</taxon>
        <taxon>Vertebrata</taxon>
        <taxon>Euteleostomi</taxon>
        <taxon>Actinopterygii</taxon>
        <taxon>Neopterygii</taxon>
        <taxon>Teleostei</taxon>
        <taxon>Clupei</taxon>
        <taxon>Clupeiformes</taxon>
        <taxon>Clupeoidei</taxon>
        <taxon>Clupeidae</taxon>
        <taxon>Alosa</taxon>
    </lineage>
</organism>
<accession>A0AAV6HBC6</accession>
<proteinExistence type="inferred from homology"/>
<dbReference type="InterPro" id="IPR002213">
    <property type="entry name" value="UDP_glucos_trans"/>
</dbReference>
<feature type="chain" id="PRO_5043105507" description="UDP-glucuronosyltransferase" evidence="11">
    <location>
        <begin position="28"/>
        <end position="532"/>
    </location>
</feature>
<dbReference type="PANTHER" id="PTHR48043">
    <property type="entry name" value="EG:EG0003.4 PROTEIN-RELATED"/>
    <property type="match status" value="1"/>
</dbReference>
<dbReference type="FunFam" id="3.40.50.2000:FF:000001">
    <property type="entry name" value="UDP-glucuronosyltransferase"/>
    <property type="match status" value="1"/>
</dbReference>
<comment type="caution">
    <text evidence="12">The sequence shown here is derived from an EMBL/GenBank/DDBJ whole genome shotgun (WGS) entry which is preliminary data.</text>
</comment>
<keyword evidence="9" id="KW-0325">Glycoprotein</keyword>
<evidence type="ECO:0000256" key="1">
    <source>
        <dbReference type="ARBA" id="ARBA00004389"/>
    </source>
</evidence>
<keyword evidence="13" id="KW-1185">Reference proteome</keyword>
<dbReference type="CDD" id="cd03784">
    <property type="entry name" value="GT1_Gtf-like"/>
    <property type="match status" value="1"/>
</dbReference>
<dbReference type="EC" id="2.4.1.17" evidence="11"/>
<dbReference type="GO" id="GO:0015020">
    <property type="term" value="F:glucuronosyltransferase activity"/>
    <property type="evidence" value="ECO:0007669"/>
    <property type="project" value="UniProtKB-EC"/>
</dbReference>
<name>A0AAV6HBC6_9TELE</name>